<gene>
    <name evidence="7" type="primary">rplR</name>
    <name evidence="8" type="ORF">SAMN05216339_11319</name>
</gene>
<evidence type="ECO:0000256" key="1">
    <source>
        <dbReference type="ARBA" id="ARBA00007116"/>
    </source>
</evidence>
<keyword evidence="2 7" id="KW-0699">rRNA-binding</keyword>
<dbReference type="InterPro" id="IPR057268">
    <property type="entry name" value="Ribosomal_L18"/>
</dbReference>
<accession>A0A1I7J1I7</accession>
<dbReference type="InterPro" id="IPR005484">
    <property type="entry name" value="Ribosomal_uL18_bac/plant/anim"/>
</dbReference>
<dbReference type="GO" id="GO:0003735">
    <property type="term" value="F:structural constituent of ribosome"/>
    <property type="evidence" value="ECO:0007669"/>
    <property type="project" value="InterPro"/>
</dbReference>
<evidence type="ECO:0000313" key="8">
    <source>
        <dbReference type="EMBL" id="SFU78941.1"/>
    </source>
</evidence>
<dbReference type="FunFam" id="3.30.420.100:FF:000001">
    <property type="entry name" value="50S ribosomal protein L18"/>
    <property type="match status" value="1"/>
</dbReference>
<dbReference type="GO" id="GO:0022625">
    <property type="term" value="C:cytosolic large ribosomal subunit"/>
    <property type="evidence" value="ECO:0007669"/>
    <property type="project" value="TreeGrafter"/>
</dbReference>
<comment type="function">
    <text evidence="7">This is one of the proteins that bind and probably mediate the attachment of the 5S RNA into the large ribosomal subunit, where it forms part of the central protuberance.</text>
</comment>
<dbReference type="AlphaFoldDB" id="A0A1I7J1I7"/>
<comment type="similarity">
    <text evidence="1 7">Belongs to the universal ribosomal protein uL18 family.</text>
</comment>
<organism evidence="8 9">
    <name type="scientific">Nitrosomonas eutropha</name>
    <dbReference type="NCBI Taxonomy" id="916"/>
    <lineage>
        <taxon>Bacteria</taxon>
        <taxon>Pseudomonadati</taxon>
        <taxon>Pseudomonadota</taxon>
        <taxon>Betaproteobacteria</taxon>
        <taxon>Nitrosomonadales</taxon>
        <taxon>Nitrosomonadaceae</taxon>
        <taxon>Nitrosomonas</taxon>
    </lineage>
</organism>
<evidence type="ECO:0000313" key="9">
    <source>
        <dbReference type="Proteomes" id="UP000183926"/>
    </source>
</evidence>
<evidence type="ECO:0000256" key="5">
    <source>
        <dbReference type="ARBA" id="ARBA00023274"/>
    </source>
</evidence>
<keyword evidence="4 7" id="KW-0689">Ribosomal protein</keyword>
<dbReference type="OrthoDB" id="9810939at2"/>
<dbReference type="GO" id="GO:0008097">
    <property type="term" value="F:5S rRNA binding"/>
    <property type="evidence" value="ECO:0007669"/>
    <property type="project" value="TreeGrafter"/>
</dbReference>
<dbReference type="Proteomes" id="UP000183926">
    <property type="component" value="Unassembled WGS sequence"/>
</dbReference>
<evidence type="ECO:0000256" key="3">
    <source>
        <dbReference type="ARBA" id="ARBA00022884"/>
    </source>
</evidence>
<evidence type="ECO:0000256" key="4">
    <source>
        <dbReference type="ARBA" id="ARBA00022980"/>
    </source>
</evidence>
<dbReference type="GO" id="GO:0006412">
    <property type="term" value="P:translation"/>
    <property type="evidence" value="ECO:0007669"/>
    <property type="project" value="UniProtKB-UniRule"/>
</dbReference>
<reference evidence="8 9" key="1">
    <citation type="submission" date="2016-10" db="EMBL/GenBank/DDBJ databases">
        <authorList>
            <person name="de Groot N.N."/>
        </authorList>
    </citation>
    <scope>NUCLEOTIDE SEQUENCE [LARGE SCALE GENOMIC DNA]</scope>
    <source>
        <strain evidence="8 9">Nm24</strain>
    </source>
</reference>
<dbReference type="Pfam" id="PF00861">
    <property type="entry name" value="Ribosomal_L18p"/>
    <property type="match status" value="1"/>
</dbReference>
<evidence type="ECO:0000256" key="2">
    <source>
        <dbReference type="ARBA" id="ARBA00022730"/>
    </source>
</evidence>
<protein>
    <recommendedName>
        <fullName evidence="6 7">Large ribosomal subunit protein uL18</fullName>
    </recommendedName>
</protein>
<evidence type="ECO:0000256" key="6">
    <source>
        <dbReference type="ARBA" id="ARBA00035197"/>
    </source>
</evidence>
<dbReference type="NCBIfam" id="TIGR00060">
    <property type="entry name" value="L18_bact"/>
    <property type="match status" value="1"/>
</dbReference>
<dbReference type="HAMAP" id="MF_01337_B">
    <property type="entry name" value="Ribosomal_uL18_B"/>
    <property type="match status" value="1"/>
</dbReference>
<dbReference type="CDD" id="cd00432">
    <property type="entry name" value="Ribosomal_L18_L5e"/>
    <property type="match status" value="1"/>
</dbReference>
<evidence type="ECO:0000256" key="7">
    <source>
        <dbReference type="HAMAP-Rule" id="MF_01337"/>
    </source>
</evidence>
<dbReference type="PANTHER" id="PTHR12899:SF3">
    <property type="entry name" value="LARGE RIBOSOMAL SUBUNIT PROTEIN UL18M"/>
    <property type="match status" value="1"/>
</dbReference>
<dbReference type="SUPFAM" id="SSF53137">
    <property type="entry name" value="Translational machinery components"/>
    <property type="match status" value="1"/>
</dbReference>
<sequence>MLLNTTKQARLRRAKATRIKISNSKRFRLLVHKSNNHIYAQILDPSSNNVIISASTVEAEVKRQYPNGGTVEAARYIGQLVAKKSLDSQISEIAFDRSGFKYHGRIKALADAARSAGMKF</sequence>
<dbReference type="RefSeq" id="WP_074929332.1">
    <property type="nucleotide sequence ID" value="NZ_FPBL01000013.1"/>
</dbReference>
<keyword evidence="5 7" id="KW-0687">Ribonucleoprotein</keyword>
<dbReference type="PANTHER" id="PTHR12899">
    <property type="entry name" value="39S RIBOSOMAL PROTEIN L18, MITOCHONDRIAL"/>
    <property type="match status" value="1"/>
</dbReference>
<dbReference type="Gene3D" id="3.30.420.100">
    <property type="match status" value="1"/>
</dbReference>
<dbReference type="InterPro" id="IPR004389">
    <property type="entry name" value="Ribosomal_uL18_bac-type"/>
</dbReference>
<name>A0A1I7J1I7_9PROT</name>
<proteinExistence type="inferred from homology"/>
<dbReference type="EMBL" id="FPBL01000013">
    <property type="protein sequence ID" value="SFU78941.1"/>
    <property type="molecule type" value="Genomic_DNA"/>
</dbReference>
<comment type="subunit">
    <text evidence="7">Part of the 50S ribosomal subunit; part of the 5S rRNA/L5/L18/L25 subcomplex. Contacts the 5S and 23S rRNAs.</text>
</comment>
<keyword evidence="3 7" id="KW-0694">RNA-binding</keyword>